<dbReference type="GO" id="GO:0008061">
    <property type="term" value="F:chitin binding"/>
    <property type="evidence" value="ECO:0007669"/>
    <property type="project" value="UniProtKB-KW"/>
</dbReference>
<evidence type="ECO:0000313" key="8">
    <source>
        <dbReference type="Proteomes" id="UP000594364"/>
    </source>
</evidence>
<evidence type="ECO:0000256" key="5">
    <source>
        <dbReference type="SAM" id="SignalP"/>
    </source>
</evidence>
<feature type="signal peptide" evidence="5">
    <location>
        <begin position="1"/>
        <end position="20"/>
    </location>
</feature>
<feature type="domain" description="LysM" evidence="6">
    <location>
        <begin position="235"/>
        <end position="280"/>
    </location>
</feature>
<evidence type="ECO:0000313" key="7">
    <source>
        <dbReference type="EMBL" id="QPG96535.1"/>
    </source>
</evidence>
<name>A0A7S9KP59_EPIFF</name>
<dbReference type="EMBL" id="CP031386">
    <property type="protein sequence ID" value="QPG96535.1"/>
    <property type="molecule type" value="Genomic_DNA"/>
</dbReference>
<dbReference type="OrthoDB" id="2281372at2759"/>
<evidence type="ECO:0000256" key="2">
    <source>
        <dbReference type="ARBA" id="ARBA00023026"/>
    </source>
</evidence>
<accession>A0A7S9KP59</accession>
<dbReference type="Pfam" id="PF01476">
    <property type="entry name" value="LysM"/>
    <property type="match status" value="4"/>
</dbReference>
<dbReference type="InterPro" id="IPR036779">
    <property type="entry name" value="LysM_dom_sf"/>
</dbReference>
<dbReference type="AlphaFoldDB" id="A0A7S9KP59"/>
<gene>
    <name evidence="7" type="ORF">C2857_004484</name>
</gene>
<keyword evidence="8" id="KW-1185">Reference proteome</keyword>
<dbReference type="CDD" id="cd00118">
    <property type="entry name" value="LysM"/>
    <property type="match status" value="4"/>
</dbReference>
<comment type="similarity">
    <text evidence="3">Belongs to the secreted LysM effector family.</text>
</comment>
<dbReference type="PANTHER" id="PTHR34997:SF1">
    <property type="entry name" value="PEPTIDOGLYCAN-BINDING LYSIN DOMAIN"/>
    <property type="match status" value="1"/>
</dbReference>
<dbReference type="InterPro" id="IPR018392">
    <property type="entry name" value="LysM"/>
</dbReference>
<dbReference type="InterPro" id="IPR052210">
    <property type="entry name" value="LysM1-like"/>
</dbReference>
<dbReference type="SMART" id="SM00257">
    <property type="entry name" value="LysM"/>
    <property type="match status" value="4"/>
</dbReference>
<keyword evidence="2" id="KW-0843">Virulence</keyword>
<feature type="domain" description="LysM" evidence="6">
    <location>
        <begin position="451"/>
        <end position="497"/>
    </location>
</feature>
<feature type="region of interest" description="Disordered" evidence="4">
    <location>
        <begin position="505"/>
        <end position="541"/>
    </location>
</feature>
<feature type="domain" description="LysM" evidence="6">
    <location>
        <begin position="375"/>
        <end position="421"/>
    </location>
</feature>
<sequence length="559" mass="60427">MLRLPLLLTIVSVWLWPIVADDDKKYSFFFSVEVTDSLFPNVAPGCNLALTAELPACPREFLQLLSNGAYYSLEGQEYMDVLCKSACAPQLAGYRQKVLTACANDAQPRPGFPVTYWVDAVTSVRELMCLKDSATGKYCADILEAAFQDNSTSTDMLGGFTDEQLCSECLVNVFRQQQSTPYSNYGEEMMGAFQRIQQKCNLKYPTASQPLQVNATSLFNYAPTGYAVAKCASDRTHTVASGDNCLSISKKSHVSTGSLILMNGLRVDCTDLQLGQTLCLPAACEDYVIRSGDSCEALASSKACTFQQLVSWNPLLDDYCSNLIVDQNICVGPPGGNKEFVTIPGATVTKTATYATKTASRPASVVSGTTYNCGKYYLVQPGDYCEIVAISNDISFALLRKLNPQLDDKCSNLLSGLYYCVLPYEDPSKTSSTTVQAPTSTPPGTTGTCYEWYVVQSGDSCSKIQNKYAIQFSQFQAWNPDLNDKCTNLLLGVAYCVHGPDTPAAQGAGKGGPRQSPAKETASPSKRSEGAVGGVPVGWPGVDSARYRKIMGLSAKDEI</sequence>
<feature type="chain" id="PRO_5034272918" description="LysM domain-containing protein" evidence="5">
    <location>
        <begin position="21"/>
        <end position="559"/>
    </location>
</feature>
<keyword evidence="1" id="KW-0147">Chitin-binding</keyword>
<keyword evidence="5" id="KW-0732">Signal</keyword>
<dbReference type="PROSITE" id="PS51782">
    <property type="entry name" value="LYSM"/>
    <property type="match status" value="4"/>
</dbReference>
<evidence type="ECO:0000256" key="4">
    <source>
        <dbReference type="SAM" id="MobiDB-lite"/>
    </source>
</evidence>
<dbReference type="PANTHER" id="PTHR34997">
    <property type="entry name" value="AM15"/>
    <property type="match status" value="1"/>
</dbReference>
<dbReference type="Proteomes" id="UP000594364">
    <property type="component" value="Chromosome 2"/>
</dbReference>
<dbReference type="SUPFAM" id="SSF54106">
    <property type="entry name" value="LysM domain"/>
    <property type="match status" value="4"/>
</dbReference>
<evidence type="ECO:0000259" key="6">
    <source>
        <dbReference type="PROSITE" id="PS51782"/>
    </source>
</evidence>
<evidence type="ECO:0000256" key="3">
    <source>
        <dbReference type="ARBA" id="ARBA00044955"/>
    </source>
</evidence>
<organism evidence="7 8">
    <name type="scientific">Epichloe festucae (strain Fl1)</name>
    <dbReference type="NCBI Taxonomy" id="877507"/>
    <lineage>
        <taxon>Eukaryota</taxon>
        <taxon>Fungi</taxon>
        <taxon>Dikarya</taxon>
        <taxon>Ascomycota</taxon>
        <taxon>Pezizomycotina</taxon>
        <taxon>Sordariomycetes</taxon>
        <taxon>Hypocreomycetidae</taxon>
        <taxon>Hypocreales</taxon>
        <taxon>Clavicipitaceae</taxon>
        <taxon>Epichloe</taxon>
    </lineage>
</organism>
<evidence type="ECO:0000256" key="1">
    <source>
        <dbReference type="ARBA" id="ARBA00022669"/>
    </source>
</evidence>
<feature type="domain" description="LysM" evidence="6">
    <location>
        <begin position="285"/>
        <end position="331"/>
    </location>
</feature>
<reference evidence="7 8" key="1">
    <citation type="journal article" date="2018" name="PLoS Genet.">
        <title>Repeat elements organise 3D genome structure and mediate transcription in the filamentous fungus Epichloe festucae.</title>
        <authorList>
            <person name="Winter D.J."/>
            <person name="Ganley A.R.D."/>
            <person name="Young C.A."/>
            <person name="Liachko I."/>
            <person name="Schardl C.L."/>
            <person name="Dupont P.Y."/>
            <person name="Berry D."/>
            <person name="Ram A."/>
            <person name="Scott B."/>
            <person name="Cox M.P."/>
        </authorList>
    </citation>
    <scope>NUCLEOTIDE SEQUENCE [LARGE SCALE GENOMIC DNA]</scope>
    <source>
        <strain evidence="7 8">Fl1</strain>
    </source>
</reference>
<dbReference type="Gene3D" id="3.10.350.10">
    <property type="entry name" value="LysM domain"/>
    <property type="match status" value="4"/>
</dbReference>
<proteinExistence type="inferred from homology"/>
<protein>
    <recommendedName>
        <fullName evidence="6">LysM domain-containing protein</fullName>
    </recommendedName>
</protein>